<sequence length="64" mass="6976">MGGLGRHSYRTGQDIENCGTCRDCACIIYSCVCIALSSRILSAVEVFLVFYGCHSAPCDGRMQH</sequence>
<evidence type="ECO:0000313" key="2">
    <source>
        <dbReference type="Proteomes" id="UP000677803"/>
    </source>
</evidence>
<dbReference type="OrthoDB" id="8679980at2759"/>
<dbReference type="Pfam" id="PF15265">
    <property type="entry name" value="FAM196"/>
    <property type="match status" value="1"/>
</dbReference>
<keyword evidence="2" id="KW-1185">Reference proteome</keyword>
<dbReference type="PANTHER" id="PTHR28682:SF6">
    <property type="entry name" value="MUCIN-5AC"/>
    <property type="match status" value="1"/>
</dbReference>
<comment type="caution">
    <text evidence="1">The sequence shown here is derived from an EMBL/GenBank/DDBJ whole genome shotgun (WGS) entry which is preliminary data.</text>
</comment>
<gene>
    <name evidence="1" type="ORF">MMEN_LOCUS4563</name>
</gene>
<evidence type="ECO:0000313" key="1">
    <source>
        <dbReference type="EMBL" id="CAG5867785.1"/>
    </source>
</evidence>
<reference evidence="1" key="1">
    <citation type="submission" date="2021-05" db="EMBL/GenBank/DDBJ databases">
        <authorList>
            <person name="Tigano A."/>
        </authorList>
    </citation>
    <scope>NUCLEOTIDE SEQUENCE</scope>
</reference>
<organism evidence="1 2">
    <name type="scientific">Menidia menidia</name>
    <name type="common">Atlantic silverside</name>
    <dbReference type="NCBI Taxonomy" id="238744"/>
    <lineage>
        <taxon>Eukaryota</taxon>
        <taxon>Metazoa</taxon>
        <taxon>Chordata</taxon>
        <taxon>Craniata</taxon>
        <taxon>Vertebrata</taxon>
        <taxon>Euteleostomi</taxon>
        <taxon>Actinopterygii</taxon>
        <taxon>Neopterygii</taxon>
        <taxon>Teleostei</taxon>
        <taxon>Neoteleostei</taxon>
        <taxon>Acanthomorphata</taxon>
        <taxon>Ovalentaria</taxon>
        <taxon>Atherinomorphae</taxon>
        <taxon>Atheriniformes</taxon>
        <taxon>Atherinopsidae</taxon>
        <taxon>Menidiinae</taxon>
        <taxon>Menidia</taxon>
    </lineage>
</organism>
<dbReference type="InterPro" id="IPR029337">
    <property type="entry name" value="INSYN2"/>
</dbReference>
<dbReference type="EMBL" id="CAJRST010003335">
    <property type="protein sequence ID" value="CAG5867785.1"/>
    <property type="molecule type" value="Genomic_DNA"/>
</dbReference>
<proteinExistence type="predicted"/>
<name>A0A8S4ALQ3_9TELE</name>
<protein>
    <submittedName>
        <fullName evidence="1">(Atlantic silverside) hypothetical protein</fullName>
    </submittedName>
</protein>
<dbReference type="PANTHER" id="PTHR28682">
    <property type="entry name" value="INHIBITORY SYNAPTIC FACTOR 2A-RELATED"/>
    <property type="match status" value="1"/>
</dbReference>
<dbReference type="AlphaFoldDB" id="A0A8S4ALQ3"/>
<accession>A0A8S4ALQ3</accession>
<dbReference type="Proteomes" id="UP000677803">
    <property type="component" value="Unassembled WGS sequence"/>
</dbReference>